<dbReference type="Proteomes" id="UP000505355">
    <property type="component" value="Chromosome"/>
</dbReference>
<gene>
    <name evidence="1" type="ORF">HQ865_11195</name>
</gene>
<accession>A0A7D4TSX1</accession>
<dbReference type="EMBL" id="CP054139">
    <property type="protein sequence ID" value="QKJ33134.1"/>
    <property type="molecule type" value="Genomic_DNA"/>
</dbReference>
<organism evidence="1 2">
    <name type="scientific">Mucilaginibacter mali</name>
    <dbReference type="NCBI Taxonomy" id="2740462"/>
    <lineage>
        <taxon>Bacteria</taxon>
        <taxon>Pseudomonadati</taxon>
        <taxon>Bacteroidota</taxon>
        <taxon>Sphingobacteriia</taxon>
        <taxon>Sphingobacteriales</taxon>
        <taxon>Sphingobacteriaceae</taxon>
        <taxon>Mucilaginibacter</taxon>
    </lineage>
</organism>
<protein>
    <submittedName>
        <fullName evidence="1">TerB family tellurite resistance protein</fullName>
    </submittedName>
</protein>
<dbReference type="AlphaFoldDB" id="A0A7D4TSX1"/>
<keyword evidence="2" id="KW-1185">Reference proteome</keyword>
<sequence length="214" mass="24026">MKGDEKDNISTLAICFVNTNGLKAQTIVDALQQLALDYQKLAGMKSMLQQMYKGYEVVSNGYNSVKNISKGNFDLHDAFLNSLLLVSPTVRKYPRVKDIINDQATIMAEYKAAAGTFKQDKHITPDEIGNMMDVYNNIVSSSLGNLDELSIVMTDNKLRMSDDERLQLMDRIYAAGHDQLTFLRHFNDHARQVAAARAAQANDQQTIKKLYGLQ</sequence>
<proteinExistence type="predicted"/>
<evidence type="ECO:0000313" key="1">
    <source>
        <dbReference type="EMBL" id="QKJ33134.1"/>
    </source>
</evidence>
<dbReference type="KEGG" id="mmab:HQ865_11195"/>
<evidence type="ECO:0000313" key="2">
    <source>
        <dbReference type="Proteomes" id="UP000505355"/>
    </source>
</evidence>
<name>A0A7D4TSX1_9SPHI</name>
<reference evidence="1 2" key="1">
    <citation type="submission" date="2020-05" db="EMBL/GenBank/DDBJ databases">
        <title>Mucilaginibacter mali sp. nov.</title>
        <authorList>
            <person name="Kim H.S."/>
            <person name="Lee K.C."/>
            <person name="Suh M.K."/>
            <person name="Kim J.-S."/>
            <person name="Han K.-I."/>
            <person name="Eom M.K."/>
            <person name="Shin Y.K."/>
            <person name="Lee J.-S."/>
        </authorList>
    </citation>
    <scope>NUCLEOTIDE SEQUENCE [LARGE SCALE GENOMIC DNA]</scope>
    <source>
        <strain evidence="1 2">G2-14</strain>
    </source>
</reference>